<name>A0AAV7VM90_PLEWA</name>
<dbReference type="EMBL" id="JANPWB010000003">
    <property type="protein sequence ID" value="KAJ1201809.1"/>
    <property type="molecule type" value="Genomic_DNA"/>
</dbReference>
<organism evidence="2 3">
    <name type="scientific">Pleurodeles waltl</name>
    <name type="common">Iberian ribbed newt</name>
    <dbReference type="NCBI Taxonomy" id="8319"/>
    <lineage>
        <taxon>Eukaryota</taxon>
        <taxon>Metazoa</taxon>
        <taxon>Chordata</taxon>
        <taxon>Craniata</taxon>
        <taxon>Vertebrata</taxon>
        <taxon>Euteleostomi</taxon>
        <taxon>Amphibia</taxon>
        <taxon>Batrachia</taxon>
        <taxon>Caudata</taxon>
        <taxon>Salamandroidea</taxon>
        <taxon>Salamandridae</taxon>
        <taxon>Pleurodelinae</taxon>
        <taxon>Pleurodeles</taxon>
    </lineage>
</organism>
<sequence length="104" mass="11844">MDTAQMDPGPRTPDLNHDTSAHTSISLTSSWLLLQAPYRHQLASGRVQGRDETCQTDLRQRNHAIKDYDDEDTPLHIAITWTQEASIQQNANRMPRSKMGTSKW</sequence>
<evidence type="ECO:0000313" key="3">
    <source>
        <dbReference type="Proteomes" id="UP001066276"/>
    </source>
</evidence>
<dbReference type="AlphaFoldDB" id="A0AAV7VM90"/>
<feature type="region of interest" description="Disordered" evidence="1">
    <location>
        <begin position="1"/>
        <end position="21"/>
    </location>
</feature>
<protein>
    <submittedName>
        <fullName evidence="2">Uncharacterized protein</fullName>
    </submittedName>
</protein>
<accession>A0AAV7VM90</accession>
<proteinExistence type="predicted"/>
<keyword evidence="3" id="KW-1185">Reference proteome</keyword>
<evidence type="ECO:0000256" key="1">
    <source>
        <dbReference type="SAM" id="MobiDB-lite"/>
    </source>
</evidence>
<reference evidence="2" key="1">
    <citation type="journal article" date="2022" name="bioRxiv">
        <title>Sequencing and chromosome-scale assembly of the giantPleurodeles waltlgenome.</title>
        <authorList>
            <person name="Brown T."/>
            <person name="Elewa A."/>
            <person name="Iarovenko S."/>
            <person name="Subramanian E."/>
            <person name="Araus A.J."/>
            <person name="Petzold A."/>
            <person name="Susuki M."/>
            <person name="Suzuki K.-i.T."/>
            <person name="Hayashi T."/>
            <person name="Toyoda A."/>
            <person name="Oliveira C."/>
            <person name="Osipova E."/>
            <person name="Leigh N.D."/>
            <person name="Simon A."/>
            <person name="Yun M.H."/>
        </authorList>
    </citation>
    <scope>NUCLEOTIDE SEQUENCE</scope>
    <source>
        <strain evidence="2">20211129_DDA</strain>
        <tissue evidence="2">Liver</tissue>
    </source>
</reference>
<evidence type="ECO:0000313" key="2">
    <source>
        <dbReference type="EMBL" id="KAJ1201809.1"/>
    </source>
</evidence>
<comment type="caution">
    <text evidence="2">The sequence shown here is derived from an EMBL/GenBank/DDBJ whole genome shotgun (WGS) entry which is preliminary data.</text>
</comment>
<dbReference type="Proteomes" id="UP001066276">
    <property type="component" value="Chromosome 2_1"/>
</dbReference>
<gene>
    <name evidence="2" type="ORF">NDU88_005615</name>
</gene>